<dbReference type="STRING" id="933852.A0A0C2X5Z1"/>
<dbReference type="Proteomes" id="UP000054097">
    <property type="component" value="Unassembled WGS sequence"/>
</dbReference>
<sequence length="349" mass="36589">MDDSATIQSLSIPGTHDSLAWNVTGIAASFTKTQDLPLFKQLDAGVRFIDLRVGETNGMINLYHGAVQLDETAQLVDVFWGLYKWLDTHPTETVIVSVKVDNGNSTATLEQSIHDLVTGQDVADYWVQSTTLPTLGAARHKAILLRRFAFDLIPEATPVGIDASSGWSDNLAAFTISYSATNDLLYIEDFYNVGASDLPSAVDAKFGALSANLDLATTGSDTNQLYISFASGYSGITVTPQLLAVGNGTDVPGVNSKAISYLAGKRGSRFGVVLFDFIGSDTRLVPATLSQQVDAAALPSSASGASGASSTTTVRRNSAGPSASFSLPVKALAATLSISVASLLSVLVL</sequence>
<evidence type="ECO:0000313" key="2">
    <source>
        <dbReference type="EMBL" id="KIM24702.1"/>
    </source>
</evidence>
<dbReference type="OrthoDB" id="1046782at2759"/>
<dbReference type="PANTHER" id="PTHR13593:SF116">
    <property type="entry name" value="PLC-LIKE PHOSPHODIESTERASE"/>
    <property type="match status" value="1"/>
</dbReference>
<protein>
    <recommendedName>
        <fullName evidence="1">Phosphatidylinositol-specific phospholipase C X domain-containing protein</fullName>
    </recommendedName>
</protein>
<reference evidence="2 3" key="1">
    <citation type="submission" date="2014-04" db="EMBL/GenBank/DDBJ databases">
        <authorList>
            <consortium name="DOE Joint Genome Institute"/>
            <person name="Kuo A."/>
            <person name="Zuccaro A."/>
            <person name="Kohler A."/>
            <person name="Nagy L.G."/>
            <person name="Floudas D."/>
            <person name="Copeland A."/>
            <person name="Barry K.W."/>
            <person name="Cichocki N."/>
            <person name="Veneault-Fourrey C."/>
            <person name="LaButti K."/>
            <person name="Lindquist E.A."/>
            <person name="Lipzen A."/>
            <person name="Lundell T."/>
            <person name="Morin E."/>
            <person name="Murat C."/>
            <person name="Sun H."/>
            <person name="Tunlid A."/>
            <person name="Henrissat B."/>
            <person name="Grigoriev I.V."/>
            <person name="Hibbett D.S."/>
            <person name="Martin F."/>
            <person name="Nordberg H.P."/>
            <person name="Cantor M.N."/>
            <person name="Hua S.X."/>
        </authorList>
    </citation>
    <scope>NUCLEOTIDE SEQUENCE [LARGE SCALE GENOMIC DNA]</scope>
    <source>
        <strain evidence="2 3">MAFF 305830</strain>
    </source>
</reference>
<dbReference type="SMART" id="SM00148">
    <property type="entry name" value="PLCXc"/>
    <property type="match status" value="1"/>
</dbReference>
<organism evidence="2 3">
    <name type="scientific">Serendipita vermifera MAFF 305830</name>
    <dbReference type="NCBI Taxonomy" id="933852"/>
    <lineage>
        <taxon>Eukaryota</taxon>
        <taxon>Fungi</taxon>
        <taxon>Dikarya</taxon>
        <taxon>Basidiomycota</taxon>
        <taxon>Agaricomycotina</taxon>
        <taxon>Agaricomycetes</taxon>
        <taxon>Sebacinales</taxon>
        <taxon>Serendipitaceae</taxon>
        <taxon>Serendipita</taxon>
    </lineage>
</organism>
<dbReference type="InterPro" id="IPR017946">
    <property type="entry name" value="PLC-like_Pdiesterase_TIM-brl"/>
</dbReference>
<proteinExistence type="predicted"/>
<dbReference type="Gene3D" id="3.20.20.190">
    <property type="entry name" value="Phosphatidylinositol (PI) phosphodiesterase"/>
    <property type="match status" value="1"/>
</dbReference>
<dbReference type="InterPro" id="IPR051057">
    <property type="entry name" value="PI-PLC_domain"/>
</dbReference>
<dbReference type="SUPFAM" id="SSF51695">
    <property type="entry name" value="PLC-like phosphodiesterases"/>
    <property type="match status" value="1"/>
</dbReference>
<accession>A0A0C2X5Z1</accession>
<dbReference type="GO" id="GO:0006629">
    <property type="term" value="P:lipid metabolic process"/>
    <property type="evidence" value="ECO:0007669"/>
    <property type="project" value="InterPro"/>
</dbReference>
<dbReference type="AlphaFoldDB" id="A0A0C2X5Z1"/>
<dbReference type="PROSITE" id="PS50007">
    <property type="entry name" value="PIPLC_X_DOMAIN"/>
    <property type="match status" value="1"/>
</dbReference>
<dbReference type="GO" id="GO:0008081">
    <property type="term" value="F:phosphoric diester hydrolase activity"/>
    <property type="evidence" value="ECO:0007669"/>
    <property type="project" value="InterPro"/>
</dbReference>
<evidence type="ECO:0000313" key="3">
    <source>
        <dbReference type="Proteomes" id="UP000054097"/>
    </source>
</evidence>
<dbReference type="HOGENOM" id="CLU_033662_0_0_1"/>
<reference evidence="3" key="2">
    <citation type="submission" date="2015-01" db="EMBL/GenBank/DDBJ databases">
        <title>Evolutionary Origins and Diversification of the Mycorrhizal Mutualists.</title>
        <authorList>
            <consortium name="DOE Joint Genome Institute"/>
            <consortium name="Mycorrhizal Genomics Consortium"/>
            <person name="Kohler A."/>
            <person name="Kuo A."/>
            <person name="Nagy L.G."/>
            <person name="Floudas D."/>
            <person name="Copeland A."/>
            <person name="Barry K.W."/>
            <person name="Cichocki N."/>
            <person name="Veneault-Fourrey C."/>
            <person name="LaButti K."/>
            <person name="Lindquist E.A."/>
            <person name="Lipzen A."/>
            <person name="Lundell T."/>
            <person name="Morin E."/>
            <person name="Murat C."/>
            <person name="Riley R."/>
            <person name="Ohm R."/>
            <person name="Sun H."/>
            <person name="Tunlid A."/>
            <person name="Henrissat B."/>
            <person name="Grigoriev I.V."/>
            <person name="Hibbett D.S."/>
            <person name="Martin F."/>
        </authorList>
    </citation>
    <scope>NUCLEOTIDE SEQUENCE [LARGE SCALE GENOMIC DNA]</scope>
    <source>
        <strain evidence="3">MAFF 305830</strain>
    </source>
</reference>
<gene>
    <name evidence="2" type="ORF">M408DRAFT_331671</name>
</gene>
<dbReference type="InterPro" id="IPR000909">
    <property type="entry name" value="PLipase_C_PInositol-sp_X_dom"/>
</dbReference>
<name>A0A0C2X5Z1_SERVB</name>
<feature type="domain" description="Phosphatidylinositol-specific phospholipase C X" evidence="1">
    <location>
        <begin position="1"/>
        <end position="147"/>
    </location>
</feature>
<evidence type="ECO:0000259" key="1">
    <source>
        <dbReference type="SMART" id="SM00148"/>
    </source>
</evidence>
<dbReference type="EMBL" id="KN824321">
    <property type="protein sequence ID" value="KIM24702.1"/>
    <property type="molecule type" value="Genomic_DNA"/>
</dbReference>
<dbReference type="PANTHER" id="PTHR13593">
    <property type="match status" value="1"/>
</dbReference>
<dbReference type="Pfam" id="PF00388">
    <property type="entry name" value="PI-PLC-X"/>
    <property type="match status" value="1"/>
</dbReference>
<keyword evidence="3" id="KW-1185">Reference proteome</keyword>